<dbReference type="GeneID" id="63692782"/>
<dbReference type="Proteomes" id="UP000019804">
    <property type="component" value="Unassembled WGS sequence"/>
</dbReference>
<proteinExistence type="predicted"/>
<reference evidence="2" key="1">
    <citation type="journal article" date="2014" name="Nat. Commun.">
        <title>Genomic adaptations of the halophilic Dead Sea filamentous fungus Eurotium rubrum.</title>
        <authorList>
            <person name="Kis-Papo T."/>
            <person name="Weig A.R."/>
            <person name="Riley R."/>
            <person name="Persoh D."/>
            <person name="Salamov A."/>
            <person name="Sun H."/>
            <person name="Lipzen A."/>
            <person name="Wasser S.P."/>
            <person name="Rambold G."/>
            <person name="Grigoriev I.V."/>
            <person name="Nevo E."/>
        </authorList>
    </citation>
    <scope>NUCLEOTIDE SEQUENCE [LARGE SCALE GENOMIC DNA]</scope>
    <source>
        <strain evidence="2">CBS 135680</strain>
    </source>
</reference>
<accession>A0A017SB82</accession>
<keyword evidence="2" id="KW-1185">Reference proteome</keyword>
<evidence type="ECO:0000313" key="2">
    <source>
        <dbReference type="Proteomes" id="UP000019804"/>
    </source>
</evidence>
<evidence type="ECO:0000313" key="1">
    <source>
        <dbReference type="EMBL" id="EYE94303.1"/>
    </source>
</evidence>
<dbReference type="AlphaFoldDB" id="A0A017SB82"/>
<protein>
    <submittedName>
        <fullName evidence="1">Uncharacterized protein</fullName>
    </submittedName>
</protein>
<gene>
    <name evidence="1" type="ORF">EURHEDRAFT_102217</name>
</gene>
<dbReference type="RefSeq" id="XP_040637991.1">
    <property type="nucleotide sequence ID" value="XM_040777658.1"/>
</dbReference>
<dbReference type="HOGENOM" id="CLU_2512247_0_0_1"/>
<organism evidence="1 2">
    <name type="scientific">Aspergillus ruber (strain CBS 135680)</name>
    <dbReference type="NCBI Taxonomy" id="1388766"/>
    <lineage>
        <taxon>Eukaryota</taxon>
        <taxon>Fungi</taxon>
        <taxon>Dikarya</taxon>
        <taxon>Ascomycota</taxon>
        <taxon>Pezizomycotina</taxon>
        <taxon>Eurotiomycetes</taxon>
        <taxon>Eurotiomycetidae</taxon>
        <taxon>Eurotiales</taxon>
        <taxon>Aspergillaceae</taxon>
        <taxon>Aspergillus</taxon>
        <taxon>Aspergillus subgen. Aspergillus</taxon>
    </lineage>
</organism>
<name>A0A017SB82_ASPRC</name>
<sequence length="85" mass="9162">MRYSGSTLWLVTSNYCFSSSPSYCARLYILNDVSVMAADGLAFGAVKANCSSLIAASRWKAKRNSAVYQSSALASQYHLCHGLAV</sequence>
<dbReference type="EMBL" id="KK088427">
    <property type="protein sequence ID" value="EYE94303.1"/>
    <property type="molecule type" value="Genomic_DNA"/>
</dbReference>